<keyword evidence="4" id="KW-0547">Nucleotide-binding</keyword>
<dbReference type="OrthoDB" id="5288404at2"/>
<dbReference type="GO" id="GO:0005886">
    <property type="term" value="C:plasma membrane"/>
    <property type="evidence" value="ECO:0007669"/>
    <property type="project" value="UniProtKB-SubCell"/>
</dbReference>
<sequence length="550" mass="56568">MKALLTFRKLFAQQARGLALALLLSLIAVASGVALLGTSGWFITAAALTTAGLAFNLFVPSSMVRGFSFIRILARYGERLSGHNATLKLLSDIRGWLFARLFPRLPLRDRSLRHGDLVSRLTADVDALDTAFLVAIGPIVAAVIIGLTLTTVLGFLLPLAAIVYGLSFALAVIVVPVALVIASRTAGKLNVARAADARAAVLDGIEGHADLTIFGVLGTAQSGFTATAQRLSDAKGQLSTLTAAAGFAVQALAAIALIGSLWLGLQALSADQIDGAVLAGLLLAILGSFEATSAIVRSVGKLTTAMAAAERLTAIAEGPILVSDPVSPAALPADTTIAVNGVSFAYDGGAPVLSETSLTVAPGEHVAIVGPSGAGKSSLLSLLLRLADPQAGQITLGGTDLMALNQADVHRSMALLSQDSPLFNDSIRANLLIANENADDDALWDSLSSAGIADFIRALPNGLHTVVGEGGRTVSVGQARRLCLARALLSDAPILLLDEPTSALDRVAEVGFFETLRTAARGRTVIVVTHAAIPDGSVDRVVTMGNGRLV</sequence>
<evidence type="ECO:0000313" key="11">
    <source>
        <dbReference type="EMBL" id="KKC41403.1"/>
    </source>
</evidence>
<dbReference type="PROSITE" id="PS00211">
    <property type="entry name" value="ABC_TRANSPORTER_1"/>
    <property type="match status" value="1"/>
</dbReference>
<dbReference type="SUPFAM" id="SSF90123">
    <property type="entry name" value="ABC transporter transmembrane region"/>
    <property type="match status" value="1"/>
</dbReference>
<dbReference type="STRING" id="1293439.WH87_00090"/>
<dbReference type="SMART" id="SM00382">
    <property type="entry name" value="AAA"/>
    <property type="match status" value="1"/>
</dbReference>
<feature type="transmembrane region" description="Helical" evidence="8">
    <location>
        <begin position="130"/>
        <end position="156"/>
    </location>
</feature>
<dbReference type="InterPro" id="IPR017871">
    <property type="entry name" value="ABC_transporter-like_CS"/>
</dbReference>
<feature type="transmembrane region" description="Helical" evidence="8">
    <location>
        <begin position="238"/>
        <end position="263"/>
    </location>
</feature>
<dbReference type="GO" id="GO:0034040">
    <property type="term" value="F:ATPase-coupled lipid transmembrane transporter activity"/>
    <property type="evidence" value="ECO:0007669"/>
    <property type="project" value="TreeGrafter"/>
</dbReference>
<dbReference type="GO" id="GO:0016887">
    <property type="term" value="F:ATP hydrolysis activity"/>
    <property type="evidence" value="ECO:0007669"/>
    <property type="project" value="InterPro"/>
</dbReference>
<keyword evidence="5 11" id="KW-0067">ATP-binding</keyword>
<dbReference type="PANTHER" id="PTHR24221">
    <property type="entry name" value="ATP-BINDING CASSETTE SUB-FAMILY B"/>
    <property type="match status" value="1"/>
</dbReference>
<evidence type="ECO:0000256" key="4">
    <source>
        <dbReference type="ARBA" id="ARBA00022741"/>
    </source>
</evidence>
<protein>
    <submittedName>
        <fullName evidence="11">ABC transporter ATP-binding protein</fullName>
    </submittedName>
</protein>
<dbReference type="PANTHER" id="PTHR24221:SF653">
    <property type="entry name" value="TRANSPORT ATP-BINDING PROTEIN CYDC"/>
    <property type="match status" value="1"/>
</dbReference>
<keyword evidence="6 8" id="KW-1133">Transmembrane helix</keyword>
<reference evidence="11 12" key="1">
    <citation type="submission" date="2015-03" db="EMBL/GenBank/DDBJ databases">
        <authorList>
            <person name="Lepp D."/>
            <person name="Hassan Y.I."/>
            <person name="Li X.-Z."/>
            <person name="Zhou T."/>
        </authorList>
    </citation>
    <scope>NUCLEOTIDE SEQUENCE [LARGE SCALE GENOMIC DNA]</scope>
    <source>
        <strain evidence="11 12">E84</strain>
    </source>
</reference>
<dbReference type="InterPro" id="IPR039421">
    <property type="entry name" value="Type_1_exporter"/>
</dbReference>
<comment type="similarity">
    <text evidence="2">Belongs to the ABC transporter superfamily.</text>
</comment>
<dbReference type="PROSITE" id="PS50929">
    <property type="entry name" value="ABC_TM1F"/>
    <property type="match status" value="1"/>
</dbReference>
<dbReference type="Pfam" id="PF00664">
    <property type="entry name" value="ABC_membrane"/>
    <property type="match status" value="1"/>
</dbReference>
<keyword evidence="12" id="KW-1185">Reference proteome</keyword>
<evidence type="ECO:0000259" key="9">
    <source>
        <dbReference type="PROSITE" id="PS50893"/>
    </source>
</evidence>
<dbReference type="EMBL" id="LANJ01000001">
    <property type="protein sequence ID" value="KKC41403.1"/>
    <property type="molecule type" value="Genomic_DNA"/>
</dbReference>
<evidence type="ECO:0000256" key="6">
    <source>
        <dbReference type="ARBA" id="ARBA00022989"/>
    </source>
</evidence>
<comment type="subcellular location">
    <subcellularLocation>
        <location evidence="1">Cell membrane</location>
        <topology evidence="1">Multi-pass membrane protein</topology>
    </subcellularLocation>
</comment>
<dbReference type="AlphaFoldDB" id="A0A0F5QL21"/>
<evidence type="ECO:0000256" key="8">
    <source>
        <dbReference type="SAM" id="Phobius"/>
    </source>
</evidence>
<keyword evidence="7 8" id="KW-0472">Membrane</keyword>
<evidence type="ECO:0000256" key="1">
    <source>
        <dbReference type="ARBA" id="ARBA00004651"/>
    </source>
</evidence>
<feature type="domain" description="ABC transmembrane type-1" evidence="10">
    <location>
        <begin position="19"/>
        <end position="304"/>
    </location>
</feature>
<evidence type="ECO:0000313" key="12">
    <source>
        <dbReference type="Proteomes" id="UP000033411"/>
    </source>
</evidence>
<dbReference type="Proteomes" id="UP000033411">
    <property type="component" value="Unassembled WGS sequence"/>
</dbReference>
<comment type="caution">
    <text evidence="11">The sequence shown here is derived from an EMBL/GenBank/DDBJ whole genome shotgun (WGS) entry which is preliminary data.</text>
</comment>
<name>A0A0F5QL21_9HYPH</name>
<dbReference type="SUPFAM" id="SSF52540">
    <property type="entry name" value="P-loop containing nucleoside triphosphate hydrolases"/>
    <property type="match status" value="1"/>
</dbReference>
<proteinExistence type="inferred from homology"/>
<dbReference type="Pfam" id="PF00005">
    <property type="entry name" value="ABC_tran"/>
    <property type="match status" value="1"/>
</dbReference>
<dbReference type="InterPro" id="IPR036640">
    <property type="entry name" value="ABC1_TM_sf"/>
</dbReference>
<feature type="transmembrane region" description="Helical" evidence="8">
    <location>
        <begin position="40"/>
        <end position="59"/>
    </location>
</feature>
<dbReference type="PROSITE" id="PS50893">
    <property type="entry name" value="ABC_TRANSPORTER_2"/>
    <property type="match status" value="1"/>
</dbReference>
<gene>
    <name evidence="11" type="ORF">WH87_00090</name>
</gene>
<dbReference type="InterPro" id="IPR014223">
    <property type="entry name" value="ABC_CydC/D"/>
</dbReference>
<organism evidence="11 12">
    <name type="scientific">Devosia epidermidihirudinis</name>
    <dbReference type="NCBI Taxonomy" id="1293439"/>
    <lineage>
        <taxon>Bacteria</taxon>
        <taxon>Pseudomonadati</taxon>
        <taxon>Pseudomonadota</taxon>
        <taxon>Alphaproteobacteria</taxon>
        <taxon>Hyphomicrobiales</taxon>
        <taxon>Devosiaceae</taxon>
        <taxon>Devosia</taxon>
    </lineage>
</organism>
<evidence type="ECO:0000256" key="3">
    <source>
        <dbReference type="ARBA" id="ARBA00022692"/>
    </source>
</evidence>
<dbReference type="NCBIfam" id="TIGR02868">
    <property type="entry name" value="CydC"/>
    <property type="match status" value="1"/>
</dbReference>
<evidence type="ECO:0000256" key="7">
    <source>
        <dbReference type="ARBA" id="ARBA00023136"/>
    </source>
</evidence>
<feature type="transmembrane region" description="Helical" evidence="8">
    <location>
        <begin position="275"/>
        <end position="296"/>
    </location>
</feature>
<dbReference type="InterPro" id="IPR027417">
    <property type="entry name" value="P-loop_NTPase"/>
</dbReference>
<dbReference type="PATRIC" id="fig|1293439.3.peg.21"/>
<dbReference type="GO" id="GO:0034775">
    <property type="term" value="P:glutathione transmembrane transport"/>
    <property type="evidence" value="ECO:0007669"/>
    <property type="project" value="InterPro"/>
</dbReference>
<dbReference type="GO" id="GO:0005524">
    <property type="term" value="F:ATP binding"/>
    <property type="evidence" value="ECO:0007669"/>
    <property type="project" value="UniProtKB-KW"/>
</dbReference>
<dbReference type="InterPro" id="IPR003593">
    <property type="entry name" value="AAA+_ATPase"/>
</dbReference>
<dbReference type="GO" id="GO:0045454">
    <property type="term" value="P:cell redox homeostasis"/>
    <property type="evidence" value="ECO:0007669"/>
    <property type="project" value="InterPro"/>
</dbReference>
<dbReference type="InterPro" id="IPR003439">
    <property type="entry name" value="ABC_transporter-like_ATP-bd"/>
</dbReference>
<keyword evidence="3 8" id="KW-0812">Transmembrane</keyword>
<evidence type="ECO:0000259" key="10">
    <source>
        <dbReference type="PROSITE" id="PS50929"/>
    </source>
</evidence>
<accession>A0A0F5QL21</accession>
<dbReference type="RefSeq" id="WP_046137827.1">
    <property type="nucleotide sequence ID" value="NZ_LANJ01000001.1"/>
</dbReference>
<dbReference type="GO" id="GO:0140359">
    <property type="term" value="F:ABC-type transporter activity"/>
    <property type="evidence" value="ECO:0007669"/>
    <property type="project" value="InterPro"/>
</dbReference>
<evidence type="ECO:0000256" key="2">
    <source>
        <dbReference type="ARBA" id="ARBA00005417"/>
    </source>
</evidence>
<feature type="transmembrane region" description="Helical" evidence="8">
    <location>
        <begin position="162"/>
        <end position="183"/>
    </location>
</feature>
<evidence type="ECO:0000256" key="5">
    <source>
        <dbReference type="ARBA" id="ARBA00022840"/>
    </source>
</evidence>
<feature type="domain" description="ABC transporter" evidence="9">
    <location>
        <begin position="337"/>
        <end position="550"/>
    </location>
</feature>
<dbReference type="Gene3D" id="3.40.50.300">
    <property type="entry name" value="P-loop containing nucleotide triphosphate hydrolases"/>
    <property type="match status" value="1"/>
</dbReference>
<dbReference type="InterPro" id="IPR011527">
    <property type="entry name" value="ABC1_TM_dom"/>
</dbReference>
<dbReference type="Gene3D" id="1.20.1560.10">
    <property type="entry name" value="ABC transporter type 1, transmembrane domain"/>
    <property type="match status" value="1"/>
</dbReference>